<feature type="binding site" evidence="9">
    <location>
        <position position="69"/>
    </location>
    <ligand>
        <name>Zn(2+)</name>
        <dbReference type="ChEBI" id="CHEBI:29105"/>
        <note>catalytic</note>
    </ligand>
</feature>
<evidence type="ECO:0000256" key="6">
    <source>
        <dbReference type="ARBA" id="ARBA00022833"/>
    </source>
</evidence>
<dbReference type="GO" id="GO:0003935">
    <property type="term" value="F:GTP cyclohydrolase II activity"/>
    <property type="evidence" value="ECO:0007669"/>
    <property type="project" value="UniProtKB-UniRule"/>
</dbReference>
<dbReference type="GO" id="GO:0005525">
    <property type="term" value="F:GTP binding"/>
    <property type="evidence" value="ECO:0007669"/>
    <property type="project" value="UniProtKB-KW"/>
</dbReference>
<dbReference type="InterPro" id="IPR000926">
    <property type="entry name" value="RibA"/>
</dbReference>
<feature type="binding site" evidence="9">
    <location>
        <position position="74"/>
    </location>
    <ligand>
        <name>GTP</name>
        <dbReference type="ChEBI" id="CHEBI:37565"/>
    </ligand>
</feature>
<feature type="binding site" evidence="9">
    <location>
        <begin position="53"/>
        <end position="57"/>
    </location>
    <ligand>
        <name>GTP</name>
        <dbReference type="ChEBI" id="CHEBI:37565"/>
    </ligand>
</feature>
<comment type="function">
    <text evidence="9">Catalyzes the conversion of GTP to 2,5-diamino-6-ribosylamino-4(3H)-pyrimidinone 5'-phosphate (DARP), formate and pyrophosphate.</text>
</comment>
<accession>C9MTM9</accession>
<evidence type="ECO:0000256" key="3">
    <source>
        <dbReference type="ARBA" id="ARBA00022723"/>
    </source>
</evidence>
<dbReference type="EMBL" id="ACVA01000076">
    <property type="protein sequence ID" value="EEX17136.1"/>
    <property type="molecule type" value="Genomic_DNA"/>
</dbReference>
<keyword evidence="2 9" id="KW-0686">Riboflavin biosynthesis</keyword>
<feature type="binding site" evidence="9">
    <location>
        <position position="71"/>
    </location>
    <ligand>
        <name>Zn(2+)</name>
        <dbReference type="ChEBI" id="CHEBI:29105"/>
        <note>catalytic</note>
    </ligand>
</feature>
<dbReference type="Gene3D" id="3.40.50.10990">
    <property type="entry name" value="GTP cyclohydrolase II"/>
    <property type="match status" value="1"/>
</dbReference>
<sequence length="205" mass="22841">MSNIKVVKGEKVHMPTIWGDFFMIPFHNEDDGKDCFVVGKGNVLNSVNIPIVRIHSSCSSGDILGSLRCDCGEQLHKALKLIEQKGEGLLIYLNQEGRGIGLMDKMKAYKLQEQGVDTVDANLQIGHSVDERDYAIGAAILKLLGISEIDLLTNNLLKSQGLIRNGINVRKIIPLETSPNKYNKFYLETKKKRMGHLLHLSKSNI</sequence>
<feature type="domain" description="GTP cyclohydrolase II" evidence="10">
    <location>
        <begin position="11"/>
        <end position="173"/>
    </location>
</feature>
<evidence type="ECO:0000256" key="7">
    <source>
        <dbReference type="ARBA" id="ARBA00023134"/>
    </source>
</evidence>
<evidence type="ECO:0000313" key="12">
    <source>
        <dbReference type="Proteomes" id="UP000003327"/>
    </source>
</evidence>
<dbReference type="GO" id="GO:0005829">
    <property type="term" value="C:cytosol"/>
    <property type="evidence" value="ECO:0007669"/>
    <property type="project" value="TreeGrafter"/>
</dbReference>
<keyword evidence="5 9" id="KW-0378">Hydrolase</keyword>
<dbReference type="GO" id="GO:0009231">
    <property type="term" value="P:riboflavin biosynthetic process"/>
    <property type="evidence" value="ECO:0007669"/>
    <property type="project" value="UniProtKB-UniRule"/>
</dbReference>
<keyword evidence="7 9" id="KW-0342">GTP-binding</keyword>
<dbReference type="OrthoDB" id="9793111at2"/>
<feature type="binding site" evidence="9">
    <location>
        <position position="158"/>
    </location>
    <ligand>
        <name>GTP</name>
        <dbReference type="ChEBI" id="CHEBI:37565"/>
    </ligand>
</feature>
<dbReference type="HAMAP" id="MF_00179">
    <property type="entry name" value="RibA"/>
    <property type="match status" value="1"/>
</dbReference>
<dbReference type="NCBIfam" id="NF001591">
    <property type="entry name" value="PRK00393.1"/>
    <property type="match status" value="1"/>
</dbReference>
<comment type="cofactor">
    <cofactor evidence="9">
        <name>Zn(2+)</name>
        <dbReference type="ChEBI" id="CHEBI:29105"/>
    </cofactor>
    <text evidence="9">Binds 1 zinc ion per subunit.</text>
</comment>
<gene>
    <name evidence="9 11" type="primary">ribA</name>
    <name evidence="11" type="ORF">HMPREF0973_03007</name>
</gene>
<keyword evidence="4 9" id="KW-0547">Nucleotide-binding</keyword>
<dbReference type="PANTHER" id="PTHR21327:SF18">
    <property type="entry name" value="3,4-DIHYDROXY-2-BUTANONE 4-PHOSPHATE SYNTHASE"/>
    <property type="match status" value="1"/>
</dbReference>
<dbReference type="HOGENOM" id="CLU_020273_2_1_10"/>
<evidence type="ECO:0000259" key="10">
    <source>
        <dbReference type="Pfam" id="PF00925"/>
    </source>
</evidence>
<feature type="binding site" evidence="9">
    <location>
        <position position="58"/>
    </location>
    <ligand>
        <name>Zn(2+)</name>
        <dbReference type="ChEBI" id="CHEBI:29105"/>
        <note>catalytic</note>
    </ligand>
</feature>
<organism evidence="11 12">
    <name type="scientific">Prevotella veroralis F0319</name>
    <dbReference type="NCBI Taxonomy" id="649761"/>
    <lineage>
        <taxon>Bacteria</taxon>
        <taxon>Pseudomonadati</taxon>
        <taxon>Bacteroidota</taxon>
        <taxon>Bacteroidia</taxon>
        <taxon>Bacteroidales</taxon>
        <taxon>Prevotellaceae</taxon>
        <taxon>Prevotella</taxon>
    </lineage>
</organism>
<evidence type="ECO:0000256" key="5">
    <source>
        <dbReference type="ARBA" id="ARBA00022801"/>
    </source>
</evidence>
<comment type="similarity">
    <text evidence="9">Belongs to the GTP cyclohydrolase II family.</text>
</comment>
<proteinExistence type="inferred from homology"/>
<dbReference type="PANTHER" id="PTHR21327">
    <property type="entry name" value="GTP CYCLOHYDROLASE II-RELATED"/>
    <property type="match status" value="1"/>
</dbReference>
<dbReference type="GO" id="GO:0008270">
    <property type="term" value="F:zinc ion binding"/>
    <property type="evidence" value="ECO:0007669"/>
    <property type="project" value="UniProtKB-UniRule"/>
</dbReference>
<feature type="active site" description="Nucleophile" evidence="9">
    <location>
        <position position="132"/>
    </location>
</feature>
<reference evidence="11 12" key="1">
    <citation type="submission" date="2009-09" db="EMBL/GenBank/DDBJ databases">
        <authorList>
            <person name="Weinstock G."/>
            <person name="Sodergren E."/>
            <person name="Clifton S."/>
            <person name="Fulton L."/>
            <person name="Fulton B."/>
            <person name="Courtney L."/>
            <person name="Fronick C."/>
            <person name="Harrison M."/>
            <person name="Strong C."/>
            <person name="Farmer C."/>
            <person name="Delahaunty K."/>
            <person name="Markovic C."/>
            <person name="Hall O."/>
            <person name="Minx P."/>
            <person name="Tomlinson C."/>
            <person name="Mitreva M."/>
            <person name="Nelson J."/>
            <person name="Hou S."/>
            <person name="Wollam A."/>
            <person name="Pepin K.H."/>
            <person name="Johnson M."/>
            <person name="Bhonagiri V."/>
            <person name="Nash W.E."/>
            <person name="Warren W."/>
            <person name="Chinwalla A."/>
            <person name="Mardis E.R."/>
            <person name="Wilson R.K."/>
        </authorList>
    </citation>
    <scope>NUCLEOTIDE SEQUENCE [LARGE SCALE GENOMIC DNA]</scope>
    <source>
        <strain evidence="11 12">F0319</strain>
    </source>
</reference>
<dbReference type="FunFam" id="3.40.50.10990:FF:000002">
    <property type="entry name" value="GTP cyclohydrolase-2"/>
    <property type="match status" value="1"/>
</dbReference>
<keyword evidence="6 9" id="KW-0862">Zinc</keyword>
<dbReference type="STRING" id="649761.HMPREF0973_03007"/>
<comment type="caution">
    <text evidence="11">The sequence shown here is derived from an EMBL/GenBank/DDBJ whole genome shotgun (WGS) entry which is preliminary data.</text>
</comment>
<feature type="active site" description="Proton acceptor" evidence="9">
    <location>
        <position position="130"/>
    </location>
</feature>
<evidence type="ECO:0000256" key="1">
    <source>
        <dbReference type="ARBA" id="ARBA00004853"/>
    </source>
</evidence>
<evidence type="ECO:0000256" key="2">
    <source>
        <dbReference type="ARBA" id="ARBA00022619"/>
    </source>
</evidence>
<dbReference type="InterPro" id="IPR036144">
    <property type="entry name" value="RibA-like_sf"/>
</dbReference>
<dbReference type="eggNOG" id="COG0807">
    <property type="taxonomic scope" value="Bacteria"/>
</dbReference>
<evidence type="ECO:0000256" key="4">
    <source>
        <dbReference type="ARBA" id="ARBA00022741"/>
    </source>
</evidence>
<evidence type="ECO:0000256" key="9">
    <source>
        <dbReference type="HAMAP-Rule" id="MF_00179"/>
    </source>
</evidence>
<evidence type="ECO:0000313" key="11">
    <source>
        <dbReference type="EMBL" id="EEX17136.1"/>
    </source>
</evidence>
<keyword evidence="3 9" id="KW-0479">Metal-binding</keyword>
<feature type="binding site" evidence="9">
    <location>
        <begin position="96"/>
        <end position="98"/>
    </location>
    <ligand>
        <name>GTP</name>
        <dbReference type="ChEBI" id="CHEBI:37565"/>
    </ligand>
</feature>
<comment type="catalytic activity">
    <reaction evidence="8 9">
        <text>GTP + 4 H2O = 2,5-diamino-6-hydroxy-4-(5-phosphoribosylamino)-pyrimidine + formate + 2 phosphate + 3 H(+)</text>
        <dbReference type="Rhea" id="RHEA:23704"/>
        <dbReference type="ChEBI" id="CHEBI:15377"/>
        <dbReference type="ChEBI" id="CHEBI:15378"/>
        <dbReference type="ChEBI" id="CHEBI:15740"/>
        <dbReference type="ChEBI" id="CHEBI:37565"/>
        <dbReference type="ChEBI" id="CHEBI:43474"/>
        <dbReference type="ChEBI" id="CHEBI:58614"/>
        <dbReference type="EC" id="3.5.4.25"/>
    </reaction>
</comment>
<dbReference type="InterPro" id="IPR032677">
    <property type="entry name" value="GTP_cyclohydro_II"/>
</dbReference>
<feature type="binding site" evidence="9">
    <location>
        <position position="153"/>
    </location>
    <ligand>
        <name>GTP</name>
        <dbReference type="ChEBI" id="CHEBI:37565"/>
    </ligand>
</feature>
<dbReference type="SUPFAM" id="SSF142695">
    <property type="entry name" value="RibA-like"/>
    <property type="match status" value="1"/>
</dbReference>
<dbReference type="Pfam" id="PF00925">
    <property type="entry name" value="GTP_cyclohydro2"/>
    <property type="match status" value="1"/>
</dbReference>
<protein>
    <recommendedName>
        <fullName evidence="9">GTP cyclohydrolase-2</fullName>
        <ecNumber evidence="9">3.5.4.25</ecNumber>
    </recommendedName>
    <alternativeName>
        <fullName evidence="9">GTP cyclohydrolase II</fullName>
    </alternativeName>
</protein>
<dbReference type="Proteomes" id="UP000003327">
    <property type="component" value="Unassembled WGS sequence"/>
</dbReference>
<dbReference type="CDD" id="cd00641">
    <property type="entry name" value="GTP_cyclohydro2"/>
    <property type="match status" value="1"/>
</dbReference>
<feature type="binding site" evidence="9">
    <location>
        <position position="118"/>
    </location>
    <ligand>
        <name>GTP</name>
        <dbReference type="ChEBI" id="CHEBI:37565"/>
    </ligand>
</feature>
<dbReference type="AlphaFoldDB" id="C9MTM9"/>
<comment type="pathway">
    <text evidence="1 9">Cofactor biosynthesis; riboflavin biosynthesis; 5-amino-6-(D-ribitylamino)uracil from GTP: step 1/4.</text>
</comment>
<dbReference type="RefSeq" id="WP_004384691.1">
    <property type="nucleotide sequence ID" value="NZ_GG698719.1"/>
</dbReference>
<dbReference type="NCBIfam" id="TIGR00505">
    <property type="entry name" value="ribA"/>
    <property type="match status" value="1"/>
</dbReference>
<name>C9MTM9_9BACT</name>
<dbReference type="UniPathway" id="UPA00275">
    <property type="reaction ID" value="UER00400"/>
</dbReference>
<keyword evidence="12" id="KW-1185">Reference proteome</keyword>
<dbReference type="EC" id="3.5.4.25" evidence="9"/>
<evidence type="ECO:0000256" key="8">
    <source>
        <dbReference type="ARBA" id="ARBA00049295"/>
    </source>
</evidence>